<gene>
    <name evidence="3" type="ORF">CX676_17325</name>
</gene>
<evidence type="ECO:0000256" key="1">
    <source>
        <dbReference type="SAM" id="MobiDB-lite"/>
    </source>
</evidence>
<proteinExistence type="predicted"/>
<dbReference type="Proteomes" id="UP000234530">
    <property type="component" value="Chromosome"/>
</dbReference>
<feature type="region of interest" description="Disordered" evidence="1">
    <location>
        <begin position="1"/>
        <end position="117"/>
    </location>
</feature>
<organism evidence="3 4">
    <name type="scientific">Paracoccus zhejiangensis</name>
    <dbReference type="NCBI Taxonomy" id="1077935"/>
    <lineage>
        <taxon>Bacteria</taxon>
        <taxon>Pseudomonadati</taxon>
        <taxon>Pseudomonadota</taxon>
        <taxon>Alphaproteobacteria</taxon>
        <taxon>Rhodobacterales</taxon>
        <taxon>Paracoccaceae</taxon>
        <taxon>Paracoccus</taxon>
    </lineage>
</organism>
<dbReference type="AlphaFoldDB" id="A0A2H5F4G8"/>
<protein>
    <submittedName>
        <fullName evidence="3">Extensin</fullName>
    </submittedName>
</protein>
<feature type="compositionally biased region" description="Acidic residues" evidence="1">
    <location>
        <begin position="69"/>
        <end position="79"/>
    </location>
</feature>
<sequence>MAAAQAVPDPAGAERPPEKPVQAEAAQPAPAPPEKPAEAAEEAADDAVDATLPVARPDSTPAEPPADGPEAEAGAEPEPEASTTPPDDPKPVGRLIPPEETAAPEPPAEPKGPPVRETLRESDFDYAACLLALHDLGSVYEEIATISQPDQRDCGIARPIRVTEILPGIALQGGAAMRCDTARSLGFWMRDFVRPAVARLPDAPRLSGVQLGTTYDCRGRVGGEAEAEAKLSEHAFGNAIDISAFTFHDGPPLPVEPRQDSGDLVESFQRAVRGAACLEFTTVLGPGSNASHNDHLHLDIAARNGGWRLCQ</sequence>
<feature type="compositionally biased region" description="Pro residues" evidence="1">
    <location>
        <begin position="104"/>
        <end position="113"/>
    </location>
</feature>
<evidence type="ECO:0000313" key="3">
    <source>
        <dbReference type="EMBL" id="AUH66439.1"/>
    </source>
</evidence>
<reference evidence="3 4" key="1">
    <citation type="journal article" date="2013" name="Antonie Van Leeuwenhoek">
        <title>Paracoccus zhejiangensis sp. nov., isolated from activated sludge in wastewater-treatment system.</title>
        <authorList>
            <person name="Wu Z.G."/>
            <person name="Zhang D.F."/>
            <person name="Liu Y.L."/>
            <person name="Wang F."/>
            <person name="Jiang X."/>
            <person name="Li C."/>
            <person name="Li S.P."/>
            <person name="Hong Q."/>
            <person name="Li W.J."/>
        </authorList>
    </citation>
    <scope>NUCLEOTIDE SEQUENCE [LARGE SCALE GENOMIC DNA]</scope>
    <source>
        <strain evidence="3 4">J6</strain>
    </source>
</reference>
<feature type="compositionally biased region" description="Low complexity" evidence="1">
    <location>
        <begin position="1"/>
        <end position="13"/>
    </location>
</feature>
<dbReference type="KEGG" id="pzh:CX676_17325"/>
<dbReference type="EMBL" id="CP025430">
    <property type="protein sequence ID" value="AUH66439.1"/>
    <property type="molecule type" value="Genomic_DNA"/>
</dbReference>
<evidence type="ECO:0000313" key="4">
    <source>
        <dbReference type="Proteomes" id="UP000234530"/>
    </source>
</evidence>
<accession>A0A2H5F4G8</accession>
<dbReference type="Pfam" id="PF06904">
    <property type="entry name" value="Extensin-like_C"/>
    <property type="match status" value="1"/>
</dbReference>
<name>A0A2H5F4G8_9RHOB</name>
<keyword evidence="4" id="KW-1185">Reference proteome</keyword>
<dbReference type="InterPro" id="IPR009683">
    <property type="entry name" value="Extensin-like_C"/>
</dbReference>
<feature type="domain" description="Extensin-like C-terminal" evidence="2">
    <location>
        <begin position="128"/>
        <end position="311"/>
    </location>
</feature>
<evidence type="ECO:0000259" key="2">
    <source>
        <dbReference type="Pfam" id="PF06904"/>
    </source>
</evidence>
<feature type="compositionally biased region" description="Acidic residues" evidence="1">
    <location>
        <begin position="39"/>
        <end position="48"/>
    </location>
</feature>
<dbReference type="OrthoDB" id="9809788at2"/>